<comment type="caution">
    <text evidence="2">The sequence shown here is derived from an EMBL/GenBank/DDBJ whole genome shotgun (WGS) entry which is preliminary data.</text>
</comment>
<dbReference type="AlphaFoldDB" id="A0AAJ0FEL2"/>
<evidence type="ECO:0000256" key="1">
    <source>
        <dbReference type="SAM" id="Phobius"/>
    </source>
</evidence>
<feature type="transmembrane region" description="Helical" evidence="1">
    <location>
        <begin position="151"/>
        <end position="172"/>
    </location>
</feature>
<proteinExistence type="predicted"/>
<dbReference type="EMBL" id="MU839828">
    <property type="protein sequence ID" value="KAK1758879.1"/>
    <property type="molecule type" value="Genomic_DNA"/>
</dbReference>
<keyword evidence="1" id="KW-0812">Transmembrane</keyword>
<organism evidence="2 3">
    <name type="scientific">Echria macrotheca</name>
    <dbReference type="NCBI Taxonomy" id="438768"/>
    <lineage>
        <taxon>Eukaryota</taxon>
        <taxon>Fungi</taxon>
        <taxon>Dikarya</taxon>
        <taxon>Ascomycota</taxon>
        <taxon>Pezizomycotina</taxon>
        <taxon>Sordariomycetes</taxon>
        <taxon>Sordariomycetidae</taxon>
        <taxon>Sordariales</taxon>
        <taxon>Schizotheciaceae</taxon>
        <taxon>Echria</taxon>
    </lineage>
</organism>
<accession>A0AAJ0FEL2</accession>
<keyword evidence="1" id="KW-0472">Membrane</keyword>
<gene>
    <name evidence="2" type="ORF">QBC47DRAFT_356792</name>
</gene>
<protein>
    <submittedName>
        <fullName evidence="2">Uncharacterized protein</fullName>
    </submittedName>
</protein>
<keyword evidence="3" id="KW-1185">Reference proteome</keyword>
<feature type="transmembrane region" description="Helical" evidence="1">
    <location>
        <begin position="126"/>
        <end position="145"/>
    </location>
</feature>
<keyword evidence="1" id="KW-1133">Transmembrane helix</keyword>
<evidence type="ECO:0000313" key="3">
    <source>
        <dbReference type="Proteomes" id="UP001239445"/>
    </source>
</evidence>
<dbReference type="Proteomes" id="UP001239445">
    <property type="component" value="Unassembled WGS sequence"/>
</dbReference>
<sequence length="175" mass="19578">MGPVGPGFQDIEGDHQAARPAILWVGMGLPTMPDEYSTRRWTSTVFPVEGRLFNEESWLYDAILVGACFAPMGPMQLGLVMVHLDHQLAEHTVLYIRVMLSPMCYVKLKIVQVQIQTIVLWLAERFVFLFNFLIGHGAIMVVSFLRDTTLLVGLSVVSLLIVWNIELVLSGIHVG</sequence>
<name>A0AAJ0FEL2_9PEZI</name>
<evidence type="ECO:0000313" key="2">
    <source>
        <dbReference type="EMBL" id="KAK1758879.1"/>
    </source>
</evidence>
<reference evidence="2" key="1">
    <citation type="submission" date="2023-06" db="EMBL/GenBank/DDBJ databases">
        <title>Genome-scale phylogeny and comparative genomics of the fungal order Sordariales.</title>
        <authorList>
            <consortium name="Lawrence Berkeley National Laboratory"/>
            <person name="Hensen N."/>
            <person name="Bonometti L."/>
            <person name="Westerberg I."/>
            <person name="Brannstrom I.O."/>
            <person name="Guillou S."/>
            <person name="Cros-Aarteil S."/>
            <person name="Calhoun S."/>
            <person name="Haridas S."/>
            <person name="Kuo A."/>
            <person name="Mondo S."/>
            <person name="Pangilinan J."/>
            <person name="Riley R."/>
            <person name="Labutti K."/>
            <person name="Andreopoulos B."/>
            <person name="Lipzen A."/>
            <person name="Chen C."/>
            <person name="Yanf M."/>
            <person name="Daum C."/>
            <person name="Ng V."/>
            <person name="Clum A."/>
            <person name="Steindorff A."/>
            <person name="Ohm R."/>
            <person name="Martin F."/>
            <person name="Silar P."/>
            <person name="Natvig D."/>
            <person name="Lalanne C."/>
            <person name="Gautier V."/>
            <person name="Ament-Velasquez S.L."/>
            <person name="Kruys A."/>
            <person name="Hutchinson M.I."/>
            <person name="Powell A.J."/>
            <person name="Barry K."/>
            <person name="Miller A.N."/>
            <person name="Grigoriev I.V."/>
            <person name="Debuchy R."/>
            <person name="Gladieux P."/>
            <person name="Thoren M.H."/>
            <person name="Johannesson H."/>
        </authorList>
    </citation>
    <scope>NUCLEOTIDE SEQUENCE</scope>
    <source>
        <strain evidence="2">PSN4</strain>
    </source>
</reference>